<evidence type="ECO:0000313" key="1">
    <source>
        <dbReference type="EMBL" id="KKK69725.1"/>
    </source>
</evidence>
<dbReference type="AlphaFoldDB" id="A0A0F8Y7U6"/>
<reference evidence="1" key="1">
    <citation type="journal article" date="2015" name="Nature">
        <title>Complex archaea that bridge the gap between prokaryotes and eukaryotes.</title>
        <authorList>
            <person name="Spang A."/>
            <person name="Saw J.H."/>
            <person name="Jorgensen S.L."/>
            <person name="Zaremba-Niedzwiedzka K."/>
            <person name="Martijn J."/>
            <person name="Lind A.E."/>
            <person name="van Eijk R."/>
            <person name="Schleper C."/>
            <person name="Guy L."/>
            <person name="Ettema T.J."/>
        </authorList>
    </citation>
    <scope>NUCLEOTIDE SEQUENCE</scope>
</reference>
<comment type="caution">
    <text evidence="1">The sequence shown here is derived from an EMBL/GenBank/DDBJ whole genome shotgun (WGS) entry which is preliminary data.</text>
</comment>
<protein>
    <submittedName>
        <fullName evidence="1">Uncharacterized protein</fullName>
    </submittedName>
</protein>
<feature type="non-terminal residue" evidence="1">
    <location>
        <position position="36"/>
    </location>
</feature>
<gene>
    <name evidence="1" type="ORF">LCGC14_2931180</name>
</gene>
<name>A0A0F8Y7U6_9ZZZZ</name>
<accession>A0A0F8Y7U6</accession>
<organism evidence="1">
    <name type="scientific">marine sediment metagenome</name>
    <dbReference type="NCBI Taxonomy" id="412755"/>
    <lineage>
        <taxon>unclassified sequences</taxon>
        <taxon>metagenomes</taxon>
        <taxon>ecological metagenomes</taxon>
    </lineage>
</organism>
<dbReference type="EMBL" id="LAZR01058515">
    <property type="protein sequence ID" value="KKK69725.1"/>
    <property type="molecule type" value="Genomic_DNA"/>
</dbReference>
<proteinExistence type="predicted"/>
<sequence length="36" mass="4442">MERVKLKQKRAKRIPRKKKVTHHAFLELDEVEFRVP</sequence>